<dbReference type="EMBL" id="OU015584">
    <property type="protein sequence ID" value="CAG5082564.1"/>
    <property type="molecule type" value="Genomic_DNA"/>
</dbReference>
<dbReference type="KEGG" id="ptan:CRYO30217_01953"/>
<evidence type="ECO:0000313" key="3">
    <source>
        <dbReference type="Proteomes" id="UP000683507"/>
    </source>
</evidence>
<organism evidence="2 3">
    <name type="scientific">Parvicella tangerina</name>
    <dbReference type="NCBI Taxonomy" id="2829795"/>
    <lineage>
        <taxon>Bacteria</taxon>
        <taxon>Pseudomonadati</taxon>
        <taxon>Bacteroidota</taxon>
        <taxon>Flavobacteriia</taxon>
        <taxon>Flavobacteriales</taxon>
        <taxon>Parvicellaceae</taxon>
        <taxon>Parvicella</taxon>
    </lineage>
</organism>
<feature type="transmembrane region" description="Helical" evidence="1">
    <location>
        <begin position="12"/>
        <end position="32"/>
    </location>
</feature>
<evidence type="ECO:0000256" key="1">
    <source>
        <dbReference type="SAM" id="Phobius"/>
    </source>
</evidence>
<sequence length="408" mass="46594">MNFWAEYGELIKFASIPVISAIIGWGTNVLALKMTFFPLEFIGIKPFLGWQGIIPSKAEKMSKLSVDLWTSRLVDVKELFAQIDPAQVAEEMRPQFDRISKEIMDEFMEQQMPEVWSRLPEGVKKVAYARISRDMPNVVKDIMSDVKENIEDVFDIKAMVVQRLMQDKGLLNEIFLKCGREEFKFIERSGLYFGFLFGLVQMGVWFFFQEWWILPVFGLLVGYATNWLALKLIFQPVEPVKFLGMKFQGLFITRQNEVSAEYAKMLAYEIFTFDRIFAAIVNGPTKQRFVDLISHHAKNAIDDGVGLSKPLIKFVAGERNYEKMKNIAVEKTIKELPSSVKPVFPYAEEAMDLETVFRTKMQALSSPDFVDFLRPVFQEDELKLILTGAALGMAAGIGQLIFVFGGLG</sequence>
<accession>A0A916JND5</accession>
<dbReference type="PANTHER" id="PTHR35791">
    <property type="entry name" value="UPF0754 MEMBRANE PROTEIN YHEB"/>
    <property type="match status" value="1"/>
</dbReference>
<keyword evidence="1" id="KW-0472">Membrane</keyword>
<proteinExistence type="predicted"/>
<evidence type="ECO:0000313" key="2">
    <source>
        <dbReference type="EMBL" id="CAG5082564.1"/>
    </source>
</evidence>
<keyword evidence="3" id="KW-1185">Reference proteome</keyword>
<keyword evidence="1" id="KW-0812">Transmembrane</keyword>
<gene>
    <name evidence="2" type="ORF">CRYO30217_01953</name>
</gene>
<feature type="transmembrane region" description="Helical" evidence="1">
    <location>
        <begin position="214"/>
        <end position="234"/>
    </location>
</feature>
<keyword evidence="1" id="KW-1133">Transmembrane helix</keyword>
<dbReference type="AlphaFoldDB" id="A0A916JND5"/>
<protein>
    <recommendedName>
        <fullName evidence="4">DUF445 domain-containing protein</fullName>
    </recommendedName>
</protein>
<reference evidence="2" key="1">
    <citation type="submission" date="2021-04" db="EMBL/GenBank/DDBJ databases">
        <authorList>
            <person name="Rodrigo-Torres L."/>
            <person name="Arahal R. D."/>
            <person name="Lucena T."/>
        </authorList>
    </citation>
    <scope>NUCLEOTIDE SEQUENCE</scope>
    <source>
        <strain evidence="2">AS29M-1</strain>
    </source>
</reference>
<dbReference type="PANTHER" id="PTHR35791:SF1">
    <property type="entry name" value="UPF0754 MEMBRANE PROTEIN YHEB"/>
    <property type="match status" value="1"/>
</dbReference>
<dbReference type="RefSeq" id="WP_258542155.1">
    <property type="nucleotide sequence ID" value="NZ_OU015584.1"/>
</dbReference>
<feature type="transmembrane region" description="Helical" evidence="1">
    <location>
        <begin position="384"/>
        <end position="407"/>
    </location>
</feature>
<evidence type="ECO:0008006" key="4">
    <source>
        <dbReference type="Google" id="ProtNLM"/>
    </source>
</evidence>
<feature type="transmembrane region" description="Helical" evidence="1">
    <location>
        <begin position="190"/>
        <end position="208"/>
    </location>
</feature>
<dbReference type="Proteomes" id="UP000683507">
    <property type="component" value="Chromosome"/>
</dbReference>
<name>A0A916JND5_9FLAO</name>